<organism evidence="1 2">
    <name type="scientific">Chroococcidiopsis thermalis (strain PCC 7203)</name>
    <dbReference type="NCBI Taxonomy" id="251229"/>
    <lineage>
        <taxon>Bacteria</taxon>
        <taxon>Bacillati</taxon>
        <taxon>Cyanobacteriota</taxon>
        <taxon>Cyanophyceae</taxon>
        <taxon>Chroococcidiopsidales</taxon>
        <taxon>Chroococcidiopsidaceae</taxon>
        <taxon>Chroococcidiopsis</taxon>
    </lineage>
</organism>
<dbReference type="AlphaFoldDB" id="K9U832"/>
<dbReference type="EMBL" id="CP003597">
    <property type="protein sequence ID" value="AFY90601.1"/>
    <property type="molecule type" value="Genomic_DNA"/>
</dbReference>
<keyword evidence="2" id="KW-1185">Reference proteome</keyword>
<dbReference type="RefSeq" id="WP_015157139.1">
    <property type="nucleotide sequence ID" value="NC_019695.1"/>
</dbReference>
<dbReference type="InParanoid" id="K9U832"/>
<gene>
    <name evidence="1" type="ORF">Chro_5232</name>
</gene>
<evidence type="ECO:0000313" key="1">
    <source>
        <dbReference type="EMBL" id="AFY90601.1"/>
    </source>
</evidence>
<proteinExistence type="predicted"/>
<dbReference type="Proteomes" id="UP000010384">
    <property type="component" value="Chromosome"/>
</dbReference>
<protein>
    <submittedName>
        <fullName evidence="1">Uncharacterized protein</fullName>
    </submittedName>
</protein>
<accession>K9U832</accession>
<reference evidence="1 2" key="1">
    <citation type="submission" date="2012-06" db="EMBL/GenBank/DDBJ databases">
        <title>Finished chromosome of genome of Chroococcidiopsis thermalis PCC 7203.</title>
        <authorList>
            <consortium name="US DOE Joint Genome Institute"/>
            <person name="Gugger M."/>
            <person name="Coursin T."/>
            <person name="Rippka R."/>
            <person name="Tandeau De Marsac N."/>
            <person name="Huntemann M."/>
            <person name="Wei C.-L."/>
            <person name="Han J."/>
            <person name="Detter J.C."/>
            <person name="Han C."/>
            <person name="Tapia R."/>
            <person name="Davenport K."/>
            <person name="Daligault H."/>
            <person name="Erkkila T."/>
            <person name="Gu W."/>
            <person name="Munk A.C.C."/>
            <person name="Teshima H."/>
            <person name="Xu Y."/>
            <person name="Chain P."/>
            <person name="Chen A."/>
            <person name="Krypides N."/>
            <person name="Mavromatis K."/>
            <person name="Markowitz V."/>
            <person name="Szeto E."/>
            <person name="Ivanova N."/>
            <person name="Mikhailova N."/>
            <person name="Ovchinnikova G."/>
            <person name="Pagani I."/>
            <person name="Pati A."/>
            <person name="Goodwin L."/>
            <person name="Peters L."/>
            <person name="Pitluck S."/>
            <person name="Woyke T."/>
            <person name="Kerfeld C."/>
        </authorList>
    </citation>
    <scope>NUCLEOTIDE SEQUENCE [LARGE SCALE GENOMIC DNA]</scope>
    <source>
        <strain evidence="1 2">PCC 7203</strain>
    </source>
</reference>
<evidence type="ECO:0000313" key="2">
    <source>
        <dbReference type="Proteomes" id="UP000010384"/>
    </source>
</evidence>
<name>K9U832_CHRTP</name>
<sequence length="57" mass="6474">MVELLQSPASRLTTKLPFERVKTAVQQITLRRFNEKILMQNLNDFHAGLSCWAVGAT</sequence>
<dbReference type="HOGENOM" id="CLU_2988295_0_0_3"/>
<dbReference type="KEGG" id="cthe:Chro_5232"/>